<keyword evidence="2" id="KW-0812">Transmembrane</keyword>
<dbReference type="SUPFAM" id="SSF103473">
    <property type="entry name" value="MFS general substrate transporter"/>
    <property type="match status" value="1"/>
</dbReference>
<dbReference type="InterPro" id="IPR039672">
    <property type="entry name" value="MFS_2"/>
</dbReference>
<dbReference type="EMBL" id="MQVX01000001">
    <property type="protein sequence ID" value="PQJ14745.1"/>
    <property type="molecule type" value="Genomic_DNA"/>
</dbReference>
<feature type="transmembrane region" description="Helical" evidence="2">
    <location>
        <begin position="86"/>
        <end position="103"/>
    </location>
</feature>
<dbReference type="RefSeq" id="WP_105000379.1">
    <property type="nucleotide sequence ID" value="NZ_MQVX01000001.1"/>
</dbReference>
<dbReference type="PANTHER" id="PTHR11328">
    <property type="entry name" value="MAJOR FACILITATOR SUPERFAMILY DOMAIN-CONTAINING PROTEIN"/>
    <property type="match status" value="1"/>
</dbReference>
<evidence type="ECO:0000313" key="3">
    <source>
        <dbReference type="EMBL" id="PQJ14745.1"/>
    </source>
</evidence>
<evidence type="ECO:0000313" key="4">
    <source>
        <dbReference type="Proteomes" id="UP000239366"/>
    </source>
</evidence>
<feature type="transmembrane region" description="Helical" evidence="2">
    <location>
        <begin position="477"/>
        <end position="497"/>
    </location>
</feature>
<accession>A0A2S7T5I2</accession>
<sequence length="520" mass="57996">MGKSKTASRDRVSLVQKAAFGSGHLVNNLLPGALSFFMFFLLTAFGMDPVKAGLLGALPRVFDALTDPIMGFISDNTTSRWGRRRPYIFIGAILSGVLFAILWQLDENNSPDYNFWYFLIVSMIYLIGNTMFSTPLIGLGYEMTSDYNERTRLMAFSQTVGQIAWMIVPWFWVIIADPDIFPSQAEGVRTMSLYVAGACIILGVLPAIFCRGIDSSKMENRKEISFRTLFTNLFDLFRGIAQVAKNKEFVRLCGATFLVFNGFQLVASFATFIIVFSMYNGDYGAANPWPGWFATIQAILTAFIVIPIISWMANRWGKKKAFVISTLISVVGYGMKWWGFDSAANARFNETSLGKSLNSAVGSVFEYLNPFLDSMNMSWFSIDTSAGGPWLIFLPLPLMAFGIGGLFTLMMSMTADVCDLDELKNGMPRKEGTFGAIYWWMVKLGQGLALILSGLVLKFVGFDQNITVQAEETMINLRIADIIIPIATALLAIWVMYKYGLSERKAKEIKATLVERRGEL</sequence>
<gene>
    <name evidence="3" type="ORF">BST99_02395</name>
</gene>
<dbReference type="GO" id="GO:0015293">
    <property type="term" value="F:symporter activity"/>
    <property type="evidence" value="ECO:0007669"/>
    <property type="project" value="InterPro"/>
</dbReference>
<feature type="transmembrane region" description="Helical" evidence="2">
    <location>
        <begin position="390"/>
        <end position="415"/>
    </location>
</feature>
<proteinExistence type="inferred from homology"/>
<feature type="transmembrane region" description="Helical" evidence="2">
    <location>
        <begin position="115"/>
        <end position="141"/>
    </location>
</feature>
<dbReference type="GO" id="GO:0005886">
    <property type="term" value="C:plasma membrane"/>
    <property type="evidence" value="ECO:0007669"/>
    <property type="project" value="TreeGrafter"/>
</dbReference>
<comment type="similarity">
    <text evidence="1">Belongs to the sodium:galactoside symporter (TC 2.A.2) family.</text>
</comment>
<dbReference type="Gene3D" id="1.20.1250.20">
    <property type="entry name" value="MFS general substrate transporter like domains"/>
    <property type="match status" value="2"/>
</dbReference>
<dbReference type="InterPro" id="IPR036259">
    <property type="entry name" value="MFS_trans_sf"/>
</dbReference>
<feature type="transmembrane region" description="Helical" evidence="2">
    <location>
        <begin position="29"/>
        <end position="47"/>
    </location>
</feature>
<reference evidence="4" key="1">
    <citation type="submission" date="2016-11" db="EMBL/GenBank/DDBJ databases">
        <title>Trade-off between light-utilization and light-protection in marine flavobacteria.</title>
        <authorList>
            <person name="Kumagai Y."/>
            <person name="Yoshizawa S."/>
            <person name="Kogure K."/>
        </authorList>
    </citation>
    <scope>NUCLEOTIDE SEQUENCE [LARGE SCALE GENOMIC DNA]</scope>
    <source>
        <strain evidence="4">SG-18</strain>
    </source>
</reference>
<comment type="caution">
    <text evidence="3">The sequence shown here is derived from an EMBL/GenBank/DDBJ whole genome shotgun (WGS) entry which is preliminary data.</text>
</comment>
<keyword evidence="4" id="KW-1185">Reference proteome</keyword>
<feature type="transmembrane region" description="Helical" evidence="2">
    <location>
        <begin position="436"/>
        <end position="457"/>
    </location>
</feature>
<feature type="transmembrane region" description="Helical" evidence="2">
    <location>
        <begin position="193"/>
        <end position="213"/>
    </location>
</feature>
<dbReference type="OrthoDB" id="9764596at2"/>
<dbReference type="GO" id="GO:0008643">
    <property type="term" value="P:carbohydrate transport"/>
    <property type="evidence" value="ECO:0007669"/>
    <property type="project" value="InterPro"/>
</dbReference>
<dbReference type="Pfam" id="PF13347">
    <property type="entry name" value="MFS_2"/>
    <property type="match status" value="1"/>
</dbReference>
<dbReference type="Proteomes" id="UP000239366">
    <property type="component" value="Unassembled WGS sequence"/>
</dbReference>
<feature type="transmembrane region" description="Helical" evidence="2">
    <location>
        <begin position="291"/>
        <end position="309"/>
    </location>
</feature>
<dbReference type="PANTHER" id="PTHR11328:SF24">
    <property type="entry name" value="MAJOR FACILITATOR SUPERFAMILY (MFS) PROFILE DOMAIN-CONTAINING PROTEIN"/>
    <property type="match status" value="1"/>
</dbReference>
<organism evidence="3 4">
    <name type="scientific">Aureicoccus marinus</name>
    <dbReference type="NCBI Taxonomy" id="754435"/>
    <lineage>
        <taxon>Bacteria</taxon>
        <taxon>Pseudomonadati</taxon>
        <taxon>Bacteroidota</taxon>
        <taxon>Flavobacteriia</taxon>
        <taxon>Flavobacteriales</taxon>
        <taxon>Flavobacteriaceae</taxon>
        <taxon>Aureicoccus</taxon>
    </lineage>
</organism>
<name>A0A2S7T5I2_9FLAO</name>
<feature type="transmembrane region" description="Helical" evidence="2">
    <location>
        <begin position="255"/>
        <end position="279"/>
    </location>
</feature>
<keyword evidence="2" id="KW-1133">Transmembrane helix</keyword>
<protein>
    <submittedName>
        <fullName evidence="3">MFS transporter</fullName>
    </submittedName>
</protein>
<evidence type="ECO:0000256" key="1">
    <source>
        <dbReference type="ARBA" id="ARBA00009617"/>
    </source>
</evidence>
<dbReference type="AlphaFoldDB" id="A0A2S7T5I2"/>
<feature type="transmembrane region" description="Helical" evidence="2">
    <location>
        <begin position="153"/>
        <end position="173"/>
    </location>
</feature>
<feature type="transmembrane region" description="Helical" evidence="2">
    <location>
        <begin position="321"/>
        <end position="340"/>
    </location>
</feature>
<keyword evidence="2" id="KW-0472">Membrane</keyword>
<evidence type="ECO:0000256" key="2">
    <source>
        <dbReference type="SAM" id="Phobius"/>
    </source>
</evidence>